<gene>
    <name evidence="1" type="ORF">UFB30_05280</name>
</gene>
<dbReference type="EMBL" id="JAXQNN010000002">
    <property type="protein sequence ID" value="MDZ5711626.1"/>
    <property type="molecule type" value="Genomic_DNA"/>
</dbReference>
<evidence type="ECO:0000313" key="1">
    <source>
        <dbReference type="EMBL" id="MDZ5711626.1"/>
    </source>
</evidence>
<dbReference type="RefSeq" id="WP_322420643.1">
    <property type="nucleotide sequence ID" value="NZ_JAXQNN010000002.1"/>
</dbReference>
<protein>
    <submittedName>
        <fullName evidence="1">Uncharacterized protein</fullName>
    </submittedName>
</protein>
<evidence type="ECO:0000313" key="2">
    <source>
        <dbReference type="Proteomes" id="UP001292084"/>
    </source>
</evidence>
<reference evidence="1 2" key="1">
    <citation type="submission" date="2023-12" db="EMBL/GenBank/DDBJ databases">
        <title>Jeotgalibacillus haloalkaliphilus sp. nov., a novel salt-tolerant bacteria, isolated from the estuary of the Fenhe River into the Yellow River.</title>
        <authorList>
            <person name="Li Y."/>
        </authorList>
    </citation>
    <scope>NUCLEOTIDE SEQUENCE [LARGE SCALE GENOMIC DNA]</scope>
    <source>
        <strain evidence="1 2">HH7-29</strain>
    </source>
</reference>
<sequence length="55" mass="6351">MIGKYKHVNSSKTVRLVAAKGENVFIKQSEDGVLIPVPKTDFQRLFKRVWLADEY</sequence>
<proteinExistence type="predicted"/>
<comment type="caution">
    <text evidence="1">The sequence shown here is derived from an EMBL/GenBank/DDBJ whole genome shotgun (WGS) entry which is preliminary data.</text>
</comment>
<name>A0ABU5KL11_9BACL</name>
<dbReference type="Proteomes" id="UP001292084">
    <property type="component" value="Unassembled WGS sequence"/>
</dbReference>
<organism evidence="1 2">
    <name type="scientific">Jeotgalibacillus haloalkalitolerans</name>
    <dbReference type="NCBI Taxonomy" id="3104292"/>
    <lineage>
        <taxon>Bacteria</taxon>
        <taxon>Bacillati</taxon>
        <taxon>Bacillota</taxon>
        <taxon>Bacilli</taxon>
        <taxon>Bacillales</taxon>
        <taxon>Caryophanaceae</taxon>
        <taxon>Jeotgalibacillus</taxon>
    </lineage>
</organism>
<keyword evidence="2" id="KW-1185">Reference proteome</keyword>
<accession>A0ABU5KL11</accession>